<sequence>MKLIVWSLPAALCLLIGTAALAQDPVRVNPTDPQPTCTMCPGTYIPASELAGYTQKALAEKLLDQQVRDIDIGKAHIGIGMVHRGKLDKPAPDSVAEHDQISEVYHVISGAATLVLGPDIVNRQRRPATMRTVVEFNGPGNNGSEVRDGFAYEIKAGDVVVIPAGTGHWFTRIDDHIDYLMVRIDPDKVTPLKSEAQSQDYLSKPARRGE</sequence>
<evidence type="ECO:0008006" key="4">
    <source>
        <dbReference type="Google" id="ProtNLM"/>
    </source>
</evidence>
<dbReference type="EMBL" id="LT629750">
    <property type="protein sequence ID" value="SDR93377.1"/>
    <property type="molecule type" value="Genomic_DNA"/>
</dbReference>
<accession>A0A1H1N386</accession>
<dbReference type="RefSeq" id="WP_146686169.1">
    <property type="nucleotide sequence ID" value="NZ_LT629750.1"/>
</dbReference>
<dbReference type="AlphaFoldDB" id="A0A1H1N386"/>
<reference evidence="3" key="1">
    <citation type="submission" date="2016-10" db="EMBL/GenBank/DDBJ databases">
        <authorList>
            <person name="Varghese N."/>
            <person name="Submissions S."/>
        </authorList>
    </citation>
    <scope>NUCLEOTIDE SEQUENCE [LARGE SCALE GENOMIC DNA]</scope>
    <source>
        <strain evidence="3">GAS369</strain>
    </source>
</reference>
<feature type="signal peptide" evidence="1">
    <location>
        <begin position="1"/>
        <end position="22"/>
    </location>
</feature>
<dbReference type="InterPro" id="IPR011051">
    <property type="entry name" value="RmlC_Cupin_sf"/>
</dbReference>
<dbReference type="Proteomes" id="UP000243904">
    <property type="component" value="Chromosome I"/>
</dbReference>
<protein>
    <recommendedName>
        <fullName evidence="4">AraC-type arabinose-binding/dimerisation domain-containing protein</fullName>
    </recommendedName>
</protein>
<keyword evidence="1" id="KW-0732">Signal</keyword>
<evidence type="ECO:0000313" key="2">
    <source>
        <dbReference type="EMBL" id="SDR93377.1"/>
    </source>
</evidence>
<evidence type="ECO:0000256" key="1">
    <source>
        <dbReference type="SAM" id="SignalP"/>
    </source>
</evidence>
<keyword evidence="3" id="KW-1185">Reference proteome</keyword>
<evidence type="ECO:0000313" key="3">
    <source>
        <dbReference type="Proteomes" id="UP000243904"/>
    </source>
</evidence>
<dbReference type="Gene3D" id="2.60.120.10">
    <property type="entry name" value="Jelly Rolls"/>
    <property type="match status" value="1"/>
</dbReference>
<gene>
    <name evidence="2" type="ORF">SAMN05444158_0461</name>
</gene>
<feature type="chain" id="PRO_5009255087" description="AraC-type arabinose-binding/dimerisation domain-containing protein" evidence="1">
    <location>
        <begin position="23"/>
        <end position="210"/>
    </location>
</feature>
<proteinExistence type="predicted"/>
<name>A0A1H1N386_9BRAD</name>
<dbReference type="SUPFAM" id="SSF51182">
    <property type="entry name" value="RmlC-like cupins"/>
    <property type="match status" value="1"/>
</dbReference>
<organism evidence="2 3">
    <name type="scientific">Bradyrhizobium canariense</name>
    <dbReference type="NCBI Taxonomy" id="255045"/>
    <lineage>
        <taxon>Bacteria</taxon>
        <taxon>Pseudomonadati</taxon>
        <taxon>Pseudomonadota</taxon>
        <taxon>Alphaproteobacteria</taxon>
        <taxon>Hyphomicrobiales</taxon>
        <taxon>Nitrobacteraceae</taxon>
        <taxon>Bradyrhizobium</taxon>
    </lineage>
</organism>
<dbReference type="InterPro" id="IPR014710">
    <property type="entry name" value="RmlC-like_jellyroll"/>
</dbReference>